<evidence type="ECO:0000313" key="7">
    <source>
        <dbReference type="EMBL" id="GAA4347963.1"/>
    </source>
</evidence>
<dbReference type="Pfam" id="PF17932">
    <property type="entry name" value="TetR_C_24"/>
    <property type="match status" value="1"/>
</dbReference>
<dbReference type="InterPro" id="IPR041490">
    <property type="entry name" value="KstR2_TetR_C"/>
</dbReference>
<reference evidence="8" key="1">
    <citation type="journal article" date="2019" name="Int. J. Syst. Evol. Microbiol.">
        <title>The Global Catalogue of Microorganisms (GCM) 10K type strain sequencing project: providing services to taxonomists for standard genome sequencing and annotation.</title>
        <authorList>
            <consortium name="The Broad Institute Genomics Platform"/>
            <consortium name="The Broad Institute Genome Sequencing Center for Infectious Disease"/>
            <person name="Wu L."/>
            <person name="Ma J."/>
        </authorList>
    </citation>
    <scope>NUCLEOTIDE SEQUENCE [LARGE SCALE GENOMIC DNA]</scope>
    <source>
        <strain evidence="8">JCM 17804</strain>
    </source>
</reference>
<proteinExistence type="predicted"/>
<keyword evidence="1" id="KW-0678">Repressor</keyword>
<sequence>MARVRDPAGYDGQREMILSNAAQLFAQRGYAGTSMNEVAAACGVSKATLYHYVRDKHDLAVRIAEEHVRRLEAVVEQVLREHATPQARMAALIRSFVAEYAMAQNAQRVLTEDVRFLREEDQQRIIGVERRVVAAFARTIAEVRGEDADSKLGKPMAMLLFGMINWMFTWMKPGRELDHEAIGEMVAELFFGGVRAVQVPPALATVELPDRPTPAREAG</sequence>
<dbReference type="Pfam" id="PF00440">
    <property type="entry name" value="TetR_N"/>
    <property type="match status" value="1"/>
</dbReference>
<dbReference type="RefSeq" id="WP_345539275.1">
    <property type="nucleotide sequence ID" value="NZ_BAABGJ010000056.1"/>
</dbReference>
<dbReference type="InterPro" id="IPR023772">
    <property type="entry name" value="DNA-bd_HTH_TetR-type_CS"/>
</dbReference>
<dbReference type="PROSITE" id="PS50977">
    <property type="entry name" value="HTH_TETR_2"/>
    <property type="match status" value="1"/>
</dbReference>
<keyword evidence="4" id="KW-0804">Transcription</keyword>
<protein>
    <submittedName>
        <fullName evidence="7">TetR/AcrR family transcriptional regulator</fullName>
    </submittedName>
</protein>
<dbReference type="InterPro" id="IPR050109">
    <property type="entry name" value="HTH-type_TetR-like_transc_reg"/>
</dbReference>
<dbReference type="InterPro" id="IPR001647">
    <property type="entry name" value="HTH_TetR"/>
</dbReference>
<dbReference type="InterPro" id="IPR036271">
    <property type="entry name" value="Tet_transcr_reg_TetR-rel_C_sf"/>
</dbReference>
<name>A0ABP8HZ96_9BURK</name>
<gene>
    <name evidence="7" type="ORF">GCM10023165_33270</name>
</gene>
<dbReference type="SUPFAM" id="SSF48498">
    <property type="entry name" value="Tetracyclin repressor-like, C-terminal domain"/>
    <property type="match status" value="1"/>
</dbReference>
<dbReference type="PRINTS" id="PR00455">
    <property type="entry name" value="HTHTETR"/>
</dbReference>
<keyword evidence="8" id="KW-1185">Reference proteome</keyword>
<dbReference type="PROSITE" id="PS01081">
    <property type="entry name" value="HTH_TETR_1"/>
    <property type="match status" value="1"/>
</dbReference>
<keyword evidence="3 5" id="KW-0238">DNA-binding</keyword>
<accession>A0ABP8HZ96</accession>
<dbReference type="PANTHER" id="PTHR30055">
    <property type="entry name" value="HTH-TYPE TRANSCRIPTIONAL REGULATOR RUTR"/>
    <property type="match status" value="1"/>
</dbReference>
<dbReference type="PANTHER" id="PTHR30055:SF234">
    <property type="entry name" value="HTH-TYPE TRANSCRIPTIONAL REGULATOR BETI"/>
    <property type="match status" value="1"/>
</dbReference>
<evidence type="ECO:0000259" key="6">
    <source>
        <dbReference type="PROSITE" id="PS50977"/>
    </source>
</evidence>
<evidence type="ECO:0000313" key="8">
    <source>
        <dbReference type="Proteomes" id="UP001500975"/>
    </source>
</evidence>
<evidence type="ECO:0000256" key="5">
    <source>
        <dbReference type="PROSITE-ProRule" id="PRU00335"/>
    </source>
</evidence>
<dbReference type="Proteomes" id="UP001500975">
    <property type="component" value="Unassembled WGS sequence"/>
</dbReference>
<dbReference type="InterPro" id="IPR009057">
    <property type="entry name" value="Homeodomain-like_sf"/>
</dbReference>
<evidence type="ECO:0000256" key="2">
    <source>
        <dbReference type="ARBA" id="ARBA00023015"/>
    </source>
</evidence>
<dbReference type="EMBL" id="BAABGJ010000056">
    <property type="protein sequence ID" value="GAA4347963.1"/>
    <property type="molecule type" value="Genomic_DNA"/>
</dbReference>
<dbReference type="Gene3D" id="1.10.357.10">
    <property type="entry name" value="Tetracycline Repressor, domain 2"/>
    <property type="match status" value="1"/>
</dbReference>
<evidence type="ECO:0000256" key="4">
    <source>
        <dbReference type="ARBA" id="ARBA00023163"/>
    </source>
</evidence>
<dbReference type="Gene3D" id="1.10.10.60">
    <property type="entry name" value="Homeodomain-like"/>
    <property type="match status" value="1"/>
</dbReference>
<comment type="caution">
    <text evidence="7">The sequence shown here is derived from an EMBL/GenBank/DDBJ whole genome shotgun (WGS) entry which is preliminary data.</text>
</comment>
<evidence type="ECO:0000256" key="3">
    <source>
        <dbReference type="ARBA" id="ARBA00023125"/>
    </source>
</evidence>
<feature type="DNA-binding region" description="H-T-H motif" evidence="5">
    <location>
        <begin position="34"/>
        <end position="53"/>
    </location>
</feature>
<feature type="domain" description="HTH tetR-type" evidence="6">
    <location>
        <begin position="11"/>
        <end position="71"/>
    </location>
</feature>
<dbReference type="SUPFAM" id="SSF46689">
    <property type="entry name" value="Homeodomain-like"/>
    <property type="match status" value="1"/>
</dbReference>
<keyword evidence="2" id="KW-0805">Transcription regulation</keyword>
<organism evidence="7 8">
    <name type="scientific">Variovorax defluvii</name>
    <dbReference type="NCBI Taxonomy" id="913761"/>
    <lineage>
        <taxon>Bacteria</taxon>
        <taxon>Pseudomonadati</taxon>
        <taxon>Pseudomonadota</taxon>
        <taxon>Betaproteobacteria</taxon>
        <taxon>Burkholderiales</taxon>
        <taxon>Comamonadaceae</taxon>
        <taxon>Variovorax</taxon>
    </lineage>
</organism>
<evidence type="ECO:0000256" key="1">
    <source>
        <dbReference type="ARBA" id="ARBA00022491"/>
    </source>
</evidence>